<keyword evidence="3" id="KW-1185">Reference proteome</keyword>
<keyword evidence="1" id="KW-0732">Signal</keyword>
<gene>
    <name evidence="2" type="ORF">EHP00_1185</name>
</gene>
<protein>
    <submittedName>
        <fullName evidence="2">Uncharacterized protein</fullName>
    </submittedName>
</protein>
<feature type="signal peptide" evidence="1">
    <location>
        <begin position="1"/>
        <end position="22"/>
    </location>
</feature>
<dbReference type="Proteomes" id="UP000192758">
    <property type="component" value="Unassembled WGS sequence"/>
</dbReference>
<evidence type="ECO:0000313" key="2">
    <source>
        <dbReference type="EMBL" id="OQS55505.1"/>
    </source>
</evidence>
<accession>A0A1W0E8C7</accession>
<feature type="chain" id="PRO_5013071381" evidence="1">
    <location>
        <begin position="23"/>
        <end position="145"/>
    </location>
</feature>
<dbReference type="AlphaFoldDB" id="A0A1W0E8C7"/>
<evidence type="ECO:0000313" key="3">
    <source>
        <dbReference type="Proteomes" id="UP000192758"/>
    </source>
</evidence>
<evidence type="ECO:0000256" key="1">
    <source>
        <dbReference type="SAM" id="SignalP"/>
    </source>
</evidence>
<sequence>MYMYPCILFCIFKVLNILCATGNTKKIQKENIAEQQINKLHTLVDKIATLEKEYTACKLKYNAINTVSRLVGINNNFIETHELNNKVVSSIEELYSLEQQTNILTNENDKMNILGYSDNIVTLSGKIFIFKSKFEELKSKILRDL</sequence>
<organism evidence="2 3">
    <name type="scientific">Ecytonucleospora hepatopenaei</name>
    <dbReference type="NCBI Taxonomy" id="646526"/>
    <lineage>
        <taxon>Eukaryota</taxon>
        <taxon>Fungi</taxon>
        <taxon>Fungi incertae sedis</taxon>
        <taxon>Microsporidia</taxon>
        <taxon>Enterocytozoonidae</taxon>
        <taxon>Ecytonucleospora</taxon>
    </lineage>
</organism>
<dbReference type="EMBL" id="MNPJ01000008">
    <property type="protein sequence ID" value="OQS55505.1"/>
    <property type="molecule type" value="Genomic_DNA"/>
</dbReference>
<proteinExistence type="predicted"/>
<name>A0A1W0E8C7_9MICR</name>
<dbReference type="VEuPathDB" id="MicrosporidiaDB:EHP00_1185"/>
<comment type="caution">
    <text evidence="2">The sequence shown here is derived from an EMBL/GenBank/DDBJ whole genome shotgun (WGS) entry which is preliminary data.</text>
</comment>
<reference evidence="2 3" key="1">
    <citation type="journal article" date="2017" name="Environ. Microbiol.">
        <title>Decay of the glycolytic pathway and adaptation to intranuclear parasitism within Enterocytozoonidae microsporidia.</title>
        <authorList>
            <person name="Wiredu Boakye D."/>
            <person name="Jaroenlak P."/>
            <person name="Prachumwat A."/>
            <person name="Williams T.A."/>
            <person name="Bateman K.S."/>
            <person name="Itsathitphaisarn O."/>
            <person name="Sritunyalucksana K."/>
            <person name="Paszkiewicz K.H."/>
            <person name="Moore K.A."/>
            <person name="Stentiford G.D."/>
            <person name="Williams B.A."/>
        </authorList>
    </citation>
    <scope>NUCLEOTIDE SEQUENCE [LARGE SCALE GENOMIC DNA]</scope>
    <source>
        <strain evidence="2 3">TH1</strain>
    </source>
</reference>